<feature type="transmembrane region" description="Helical" evidence="1">
    <location>
        <begin position="7"/>
        <end position="27"/>
    </location>
</feature>
<keyword evidence="1" id="KW-0472">Membrane</keyword>
<dbReference type="RefSeq" id="WP_035312695.1">
    <property type="nucleotide sequence ID" value="NZ_AODH01000001.1"/>
</dbReference>
<comment type="caution">
    <text evidence="2">The sequence shown here is derived from an EMBL/GenBank/DDBJ whole genome shotgun (WGS) entry which is preliminary data.</text>
</comment>
<evidence type="ECO:0000256" key="1">
    <source>
        <dbReference type="SAM" id="Phobius"/>
    </source>
</evidence>
<keyword evidence="1" id="KW-1133">Transmembrane helix</keyword>
<feature type="transmembrane region" description="Helical" evidence="1">
    <location>
        <begin position="47"/>
        <end position="73"/>
    </location>
</feature>
<dbReference type="STRING" id="1265861.BCAMP_00020"/>
<keyword evidence="1" id="KW-0812">Transmembrane</keyword>
<evidence type="ECO:0000313" key="2">
    <source>
        <dbReference type="EMBL" id="EUJ42137.1"/>
    </source>
</evidence>
<organism evidence="2 3">
    <name type="scientific">Brochothrix campestris FSL F6-1037</name>
    <dbReference type="NCBI Taxonomy" id="1265861"/>
    <lineage>
        <taxon>Bacteria</taxon>
        <taxon>Bacillati</taxon>
        <taxon>Bacillota</taxon>
        <taxon>Bacilli</taxon>
        <taxon>Bacillales</taxon>
        <taxon>Listeriaceae</taxon>
        <taxon>Brochothrix</taxon>
    </lineage>
</organism>
<sequence>MMLNTDVLAIINLSCFLLTGWLLLPIIQYTPLTVFRVFLVLCVHSLLFFNDFLLSIGCFLLSVIVGSVIFNHYHPYVYRRKKETKRLNVRFLSTLYLMSVLYYQKKSFFFYCIIFTGYMTLSHYFTLRLPLLPLVVLIMIIDADGFNQSLLENKNKSIGRISWLAASSASVSKKIIYGVYFWRVIPLTLSYITLFFSLYFMIVDGLVLVVIGTIWLWLLIVYFCQLPLKIILERKKNSRNYIWKPFF</sequence>
<evidence type="ECO:0000313" key="3">
    <source>
        <dbReference type="Proteomes" id="UP000019243"/>
    </source>
</evidence>
<reference evidence="2 3" key="1">
    <citation type="submission" date="2012-12" db="EMBL/GenBank/DDBJ databases">
        <title>Novel taxa of Listeriaceae from agricultural environments in the United States.</title>
        <authorList>
            <person name="den Bakker H.C."/>
            <person name="Allred A."/>
            <person name="Warchocki S."/>
            <person name="Wright E.M."/>
            <person name="Burrell A."/>
            <person name="Nightingale K.K."/>
            <person name="Kephart D."/>
            <person name="Wiedmann M."/>
        </authorList>
    </citation>
    <scope>NUCLEOTIDE SEQUENCE [LARGE SCALE GENOMIC DNA]</scope>
    <source>
        <strain evidence="2 3">FSL F6-1037</strain>
    </source>
</reference>
<feature type="transmembrane region" description="Helical" evidence="1">
    <location>
        <begin position="206"/>
        <end position="228"/>
    </location>
</feature>
<dbReference type="EMBL" id="AODH01000001">
    <property type="protein sequence ID" value="EUJ42137.1"/>
    <property type="molecule type" value="Genomic_DNA"/>
</dbReference>
<accession>W7CYV8</accession>
<feature type="transmembrane region" description="Helical" evidence="1">
    <location>
        <begin position="180"/>
        <end position="200"/>
    </location>
</feature>
<dbReference type="Proteomes" id="UP000019243">
    <property type="component" value="Unassembled WGS sequence"/>
</dbReference>
<protein>
    <submittedName>
        <fullName evidence="2">Uncharacterized protein</fullName>
    </submittedName>
</protein>
<proteinExistence type="predicted"/>
<dbReference type="AlphaFoldDB" id="W7CYV8"/>
<gene>
    <name evidence="2" type="ORF">BCAMP_00020</name>
</gene>
<name>W7CYV8_9LIST</name>
<keyword evidence="3" id="KW-1185">Reference proteome</keyword>